<keyword evidence="2" id="KW-0663">Pyridoxal phosphate</keyword>
<proteinExistence type="predicted"/>
<keyword evidence="6" id="KW-1185">Reference proteome</keyword>
<feature type="domain" description="Tryptophan synthase beta chain-like PALP" evidence="4">
    <location>
        <begin position="83"/>
        <end position="388"/>
    </location>
</feature>
<protein>
    <submittedName>
        <fullName evidence="5">Threonine synthase</fullName>
        <ecNumber evidence="5">4.2.3.1</ecNumber>
    </submittedName>
</protein>
<evidence type="ECO:0000256" key="2">
    <source>
        <dbReference type="ARBA" id="ARBA00022898"/>
    </source>
</evidence>
<dbReference type="InterPro" id="IPR000634">
    <property type="entry name" value="Ser/Thr_deHydtase_PyrdxlP-BS"/>
</dbReference>
<dbReference type="EC" id="4.2.3.1" evidence="5"/>
<gene>
    <name evidence="5" type="ORF">LT679_16015</name>
</gene>
<evidence type="ECO:0000256" key="3">
    <source>
        <dbReference type="ARBA" id="ARBA00023239"/>
    </source>
</evidence>
<comment type="cofactor">
    <cofactor evidence="1">
        <name>pyridoxal 5'-phosphate</name>
        <dbReference type="ChEBI" id="CHEBI:597326"/>
    </cofactor>
</comment>
<evidence type="ECO:0000313" key="6">
    <source>
        <dbReference type="Proteomes" id="UP001199919"/>
    </source>
</evidence>
<dbReference type="PANTHER" id="PTHR48078:SF6">
    <property type="entry name" value="L-THREONINE DEHYDRATASE CATABOLIC TDCB"/>
    <property type="match status" value="1"/>
</dbReference>
<dbReference type="NCBIfam" id="NF006050">
    <property type="entry name" value="PRK08197.1"/>
    <property type="match status" value="1"/>
</dbReference>
<evidence type="ECO:0000313" key="5">
    <source>
        <dbReference type="EMBL" id="MCD8742117.1"/>
    </source>
</evidence>
<dbReference type="Gene3D" id="3.40.50.1100">
    <property type="match status" value="2"/>
</dbReference>
<reference evidence="5 6" key="1">
    <citation type="submission" date="2021-12" db="EMBL/GenBank/DDBJ databases">
        <title>Mucilaginibacter roseus genome.</title>
        <authorList>
            <person name="Ferreira J.R."/>
            <person name="Newman J.D."/>
        </authorList>
    </citation>
    <scope>NUCLEOTIDE SEQUENCE [LARGE SCALE GENOMIC DNA]</scope>
    <source>
        <strain evidence="5 6">LMG 28454</strain>
    </source>
</reference>
<comment type="caution">
    <text evidence="5">The sequence shown here is derived from an EMBL/GenBank/DDBJ whole genome shotgun (WGS) entry which is preliminary data.</text>
</comment>
<dbReference type="PANTHER" id="PTHR48078">
    <property type="entry name" value="THREONINE DEHYDRATASE, MITOCHONDRIAL-RELATED"/>
    <property type="match status" value="1"/>
</dbReference>
<organism evidence="5 6">
    <name type="scientific">Mucilaginibacter roseus</name>
    <dbReference type="NCBI Taxonomy" id="1528868"/>
    <lineage>
        <taxon>Bacteria</taxon>
        <taxon>Pseudomonadati</taxon>
        <taxon>Bacteroidota</taxon>
        <taxon>Sphingobacteriia</taxon>
        <taxon>Sphingobacteriales</taxon>
        <taxon>Sphingobacteriaceae</taxon>
        <taxon>Mucilaginibacter</taxon>
    </lineage>
</organism>
<dbReference type="PROSITE" id="PS00165">
    <property type="entry name" value="DEHYDRATASE_SER_THR"/>
    <property type="match status" value="1"/>
</dbReference>
<dbReference type="Proteomes" id="UP001199919">
    <property type="component" value="Unassembled WGS sequence"/>
</dbReference>
<dbReference type="SUPFAM" id="SSF53686">
    <property type="entry name" value="Tryptophan synthase beta subunit-like PLP-dependent enzymes"/>
    <property type="match status" value="1"/>
</dbReference>
<dbReference type="InterPro" id="IPR050147">
    <property type="entry name" value="Ser/Thr_Dehydratase"/>
</dbReference>
<evidence type="ECO:0000259" key="4">
    <source>
        <dbReference type="Pfam" id="PF00291"/>
    </source>
</evidence>
<dbReference type="Pfam" id="PF00291">
    <property type="entry name" value="PALP"/>
    <property type="match status" value="1"/>
</dbReference>
<name>A0ABS8U677_9SPHI</name>
<dbReference type="CDD" id="cd01563">
    <property type="entry name" value="Thr-synth_1"/>
    <property type="match status" value="1"/>
</dbReference>
<dbReference type="GO" id="GO:0004795">
    <property type="term" value="F:threonine synthase activity"/>
    <property type="evidence" value="ECO:0007669"/>
    <property type="project" value="UniProtKB-EC"/>
</dbReference>
<dbReference type="InterPro" id="IPR036052">
    <property type="entry name" value="TrpB-like_PALP_sf"/>
</dbReference>
<sequence>MTSAYLHNSRFSWLKHLRCPECGLVHDVTKINTVCENPDCRSTLFAEYDLPTNLKPEQFLAGRPASMWRYNEFLPVIHPDNVVTLGEGFTPLPPLAGLSVEAPDNQVFWKDESGNPTGSFKARGIGMAVSKAKELGIGHIVTPTAGNAGGALAAYCARAGIRASVYMPQLTPKVFKDECRLYGADLVEVDGNIADCGKLANEHALQNGWFQVSTLKEPYRLEGKKTMGYEIAEQFNWQLPDVIFYPTGGGTGLIGIWKAFKELEQLGWIGKERPRMVAVQSVSCDGIVSAFHAGRSTSEFKDAGFTVANGLRVPKPYADKQILKALYESNGNAIAIDDREMNTAVKHIAAKEGMLIAPEGAALWVAFKKLSASGWVKPGERVLLLNTGSGYKYLENII</sequence>
<dbReference type="RefSeq" id="WP_232178676.1">
    <property type="nucleotide sequence ID" value="NZ_JAJPWV010000005.1"/>
</dbReference>
<keyword evidence="3 5" id="KW-0456">Lyase</keyword>
<dbReference type="EMBL" id="JAJPWV010000005">
    <property type="protein sequence ID" value="MCD8742117.1"/>
    <property type="molecule type" value="Genomic_DNA"/>
</dbReference>
<dbReference type="InterPro" id="IPR001926">
    <property type="entry name" value="TrpB-like_PALP"/>
</dbReference>
<evidence type="ECO:0000256" key="1">
    <source>
        <dbReference type="ARBA" id="ARBA00001933"/>
    </source>
</evidence>
<accession>A0ABS8U677</accession>